<gene>
    <name evidence="3" type="primary">yjfP</name>
    <name evidence="3" type="ORF">GBAG_0325</name>
</gene>
<dbReference type="PANTHER" id="PTHR22946">
    <property type="entry name" value="DIENELACTONE HYDROLASE DOMAIN-CONTAINING PROTEIN-RELATED"/>
    <property type="match status" value="1"/>
</dbReference>
<dbReference type="EMBL" id="JMPI01000010">
    <property type="protein sequence ID" value="KFC84335.1"/>
    <property type="molecule type" value="Genomic_DNA"/>
</dbReference>
<evidence type="ECO:0000256" key="1">
    <source>
        <dbReference type="ARBA" id="ARBA00022801"/>
    </source>
</evidence>
<accession>A0A085GKU0</accession>
<dbReference type="PANTHER" id="PTHR22946:SF9">
    <property type="entry name" value="POLYKETIDE TRANSFERASE AF380"/>
    <property type="match status" value="1"/>
</dbReference>
<proteinExistence type="predicted"/>
<dbReference type="eggNOG" id="COG1073">
    <property type="taxonomic scope" value="Bacteria"/>
</dbReference>
<dbReference type="SUPFAM" id="SSF53474">
    <property type="entry name" value="alpha/beta-Hydrolases"/>
    <property type="match status" value="1"/>
</dbReference>
<dbReference type="RefSeq" id="WP_034492823.1">
    <property type="nucleotide sequence ID" value="NZ_JMPI01000010.1"/>
</dbReference>
<evidence type="ECO:0000313" key="3">
    <source>
        <dbReference type="EMBL" id="KFC84335.1"/>
    </source>
</evidence>
<comment type="caution">
    <text evidence="3">The sequence shown here is derived from an EMBL/GenBank/DDBJ whole genome shotgun (WGS) entry which is preliminary data.</text>
</comment>
<dbReference type="STRING" id="1006004.GBAG_0325"/>
<dbReference type="Gene3D" id="3.40.50.1820">
    <property type="entry name" value="alpha/beta hydrolase"/>
    <property type="match status" value="1"/>
</dbReference>
<keyword evidence="1 3" id="KW-0378">Hydrolase</keyword>
<sequence length="241" mass="27030">MIEMYTEQLAGIEVLHAVPAGKKESQLPVVFFYHGFTSSKLVYSYFAVALAQSGMRVIMPDAQQHGARFDGDESARLYQFWSILKSNIDEFSQLQQVLSERYPVDEQRIAVGGASMGGMTALGIMARYPQVRCVACLMGSGYFMSLGKNLFPPQALDLESLNKLADYDISHQLEKVGNRPLLLWHGEQDDVVPATETWRLENALIEKGLDKHMLCLREAGVKHRITPTALEATSRFFSEHL</sequence>
<dbReference type="Pfam" id="PF00326">
    <property type="entry name" value="Peptidase_S9"/>
    <property type="match status" value="1"/>
</dbReference>
<feature type="domain" description="Peptidase S9 prolyl oligopeptidase catalytic" evidence="2">
    <location>
        <begin position="87"/>
        <end position="226"/>
    </location>
</feature>
<dbReference type="NCBIfam" id="NF007857">
    <property type="entry name" value="PRK10566.1"/>
    <property type="match status" value="1"/>
</dbReference>
<evidence type="ECO:0000313" key="4">
    <source>
        <dbReference type="Proteomes" id="UP000028653"/>
    </source>
</evidence>
<dbReference type="EC" id="3.1.-.-" evidence="3"/>
<dbReference type="GO" id="GO:0052689">
    <property type="term" value="F:carboxylic ester hydrolase activity"/>
    <property type="evidence" value="ECO:0007669"/>
    <property type="project" value="UniProtKB-ARBA"/>
</dbReference>
<dbReference type="GO" id="GO:0006508">
    <property type="term" value="P:proteolysis"/>
    <property type="evidence" value="ECO:0007669"/>
    <property type="project" value="InterPro"/>
</dbReference>
<dbReference type="GO" id="GO:0008236">
    <property type="term" value="F:serine-type peptidase activity"/>
    <property type="evidence" value="ECO:0007669"/>
    <property type="project" value="InterPro"/>
</dbReference>
<reference evidence="3 4" key="1">
    <citation type="submission" date="2014-05" db="EMBL/GenBank/DDBJ databases">
        <title>ATOL: Assembling a taxonomically balanced genome-scale reconstruction of the evolutionary history of the Enterobacteriaceae.</title>
        <authorList>
            <person name="Plunkett G.III."/>
            <person name="Neeno-Eckwall E.C."/>
            <person name="Glasner J.D."/>
            <person name="Perna N.T."/>
        </authorList>
    </citation>
    <scope>NUCLEOTIDE SEQUENCE [LARGE SCALE GENOMIC DNA]</scope>
    <source>
        <strain evidence="3 4">ATCC 33320</strain>
    </source>
</reference>
<evidence type="ECO:0000259" key="2">
    <source>
        <dbReference type="Pfam" id="PF00326"/>
    </source>
</evidence>
<dbReference type="InterPro" id="IPR050261">
    <property type="entry name" value="FrsA_esterase"/>
</dbReference>
<protein>
    <submittedName>
        <fullName evidence="3">YjfP family protein</fullName>
        <ecNumber evidence="3">3.1.-.-</ecNumber>
    </submittedName>
</protein>
<dbReference type="OrthoDB" id="31158at2"/>
<name>A0A085GKU0_9ENTR</name>
<keyword evidence="4" id="KW-1185">Reference proteome</keyword>
<dbReference type="InterPro" id="IPR029058">
    <property type="entry name" value="AB_hydrolase_fold"/>
</dbReference>
<dbReference type="AlphaFoldDB" id="A0A085GKU0"/>
<dbReference type="InterPro" id="IPR001375">
    <property type="entry name" value="Peptidase_S9_cat"/>
</dbReference>
<organism evidence="3 4">
    <name type="scientific">Buttiauxella agrestis ATCC 33320</name>
    <dbReference type="NCBI Taxonomy" id="1006004"/>
    <lineage>
        <taxon>Bacteria</taxon>
        <taxon>Pseudomonadati</taxon>
        <taxon>Pseudomonadota</taxon>
        <taxon>Gammaproteobacteria</taxon>
        <taxon>Enterobacterales</taxon>
        <taxon>Enterobacteriaceae</taxon>
        <taxon>Buttiauxella</taxon>
    </lineage>
</organism>
<dbReference type="Proteomes" id="UP000028653">
    <property type="component" value="Unassembled WGS sequence"/>
</dbReference>